<keyword evidence="14" id="KW-1185">Reference proteome</keyword>
<feature type="domain" description="ABC transmembrane type-1" evidence="11">
    <location>
        <begin position="171"/>
        <end position="450"/>
    </location>
</feature>
<feature type="transmembrane region" description="Helical" evidence="9">
    <location>
        <begin position="427"/>
        <end position="449"/>
    </location>
</feature>
<keyword evidence="2 9" id="KW-0812">Transmembrane</keyword>
<keyword evidence="5" id="KW-0788">Thiol protease</keyword>
<accession>A0ABV4XYV6</accession>
<dbReference type="Pfam" id="PF03412">
    <property type="entry name" value="Peptidase_C39"/>
    <property type="match status" value="1"/>
</dbReference>
<dbReference type="PANTHER" id="PTHR43394">
    <property type="entry name" value="ATP-DEPENDENT PERMEASE MDL1, MITOCHONDRIAL"/>
    <property type="match status" value="1"/>
</dbReference>
<dbReference type="SUPFAM" id="SSF52540">
    <property type="entry name" value="P-loop containing nucleoside triphosphate hydrolases"/>
    <property type="match status" value="1"/>
</dbReference>
<feature type="transmembrane region" description="Helical" evidence="9">
    <location>
        <begin position="167"/>
        <end position="192"/>
    </location>
</feature>
<feature type="transmembrane region" description="Helical" evidence="9">
    <location>
        <begin position="204"/>
        <end position="225"/>
    </location>
</feature>
<keyword evidence="8 9" id="KW-0472">Membrane</keyword>
<dbReference type="Proteomes" id="UP001576784">
    <property type="component" value="Unassembled WGS sequence"/>
</dbReference>
<organism evidence="13 14">
    <name type="scientific">Floridaenema flaviceps BLCC-F50</name>
    <dbReference type="NCBI Taxonomy" id="3153642"/>
    <lineage>
        <taxon>Bacteria</taxon>
        <taxon>Bacillati</taxon>
        <taxon>Cyanobacteriota</taxon>
        <taxon>Cyanophyceae</taxon>
        <taxon>Oscillatoriophycideae</taxon>
        <taxon>Aerosakkonematales</taxon>
        <taxon>Aerosakkonemataceae</taxon>
        <taxon>Floridanema</taxon>
        <taxon>Floridanema flaviceps</taxon>
    </lineage>
</organism>
<dbReference type="Gene3D" id="3.90.70.10">
    <property type="entry name" value="Cysteine proteinases"/>
    <property type="match status" value="1"/>
</dbReference>
<evidence type="ECO:0000256" key="6">
    <source>
        <dbReference type="ARBA" id="ARBA00022840"/>
    </source>
</evidence>
<feature type="transmembrane region" description="Helical" evidence="9">
    <location>
        <begin position="282"/>
        <end position="303"/>
    </location>
</feature>
<dbReference type="PANTHER" id="PTHR43394:SF1">
    <property type="entry name" value="ATP-BINDING CASSETTE SUB-FAMILY B MEMBER 10, MITOCHONDRIAL"/>
    <property type="match status" value="1"/>
</dbReference>
<dbReference type="SUPFAM" id="SSF90123">
    <property type="entry name" value="ABC transporter transmembrane region"/>
    <property type="match status" value="1"/>
</dbReference>
<dbReference type="EMBL" id="JBHFNR010000221">
    <property type="protein sequence ID" value="MFB2896906.1"/>
    <property type="molecule type" value="Genomic_DNA"/>
</dbReference>
<dbReference type="Pfam" id="PF00005">
    <property type="entry name" value="ABC_tran"/>
    <property type="match status" value="1"/>
</dbReference>
<keyword evidence="5" id="KW-0645">Protease</keyword>
<dbReference type="Pfam" id="PF00664">
    <property type="entry name" value="ABC_membrane"/>
    <property type="match status" value="1"/>
</dbReference>
<dbReference type="SMART" id="SM00382">
    <property type="entry name" value="AAA"/>
    <property type="match status" value="1"/>
</dbReference>
<dbReference type="Gene3D" id="3.40.50.300">
    <property type="entry name" value="P-loop containing nucleotide triphosphate hydrolases"/>
    <property type="match status" value="1"/>
</dbReference>
<keyword evidence="6" id="KW-0067">ATP-binding</keyword>
<feature type="transmembrane region" description="Helical" evidence="9">
    <location>
        <begin position="309"/>
        <end position="329"/>
    </location>
</feature>
<dbReference type="Gene3D" id="1.20.1560.10">
    <property type="entry name" value="ABC transporter type 1, transmembrane domain"/>
    <property type="match status" value="1"/>
</dbReference>
<evidence type="ECO:0000256" key="2">
    <source>
        <dbReference type="ARBA" id="ARBA00022692"/>
    </source>
</evidence>
<evidence type="ECO:0000259" key="11">
    <source>
        <dbReference type="PROSITE" id="PS50929"/>
    </source>
</evidence>
<protein>
    <submittedName>
        <fullName evidence="13">Peptidase domain-containing ABC transporter</fullName>
    </submittedName>
</protein>
<dbReference type="CDD" id="cd02418">
    <property type="entry name" value="Peptidase_C39B"/>
    <property type="match status" value="1"/>
</dbReference>
<dbReference type="PROSITE" id="PS50893">
    <property type="entry name" value="ABC_TRANSPORTER_2"/>
    <property type="match status" value="1"/>
</dbReference>
<comment type="caution">
    <text evidence="13">The sequence shown here is derived from an EMBL/GenBank/DDBJ whole genome shotgun (WGS) entry which is preliminary data.</text>
</comment>
<dbReference type="InterPro" id="IPR003439">
    <property type="entry name" value="ABC_transporter-like_ATP-bd"/>
</dbReference>
<dbReference type="PROSITE" id="PS50929">
    <property type="entry name" value="ABC_TM1F"/>
    <property type="match status" value="1"/>
</dbReference>
<evidence type="ECO:0000256" key="7">
    <source>
        <dbReference type="ARBA" id="ARBA00022989"/>
    </source>
</evidence>
<dbReference type="InterPro" id="IPR011527">
    <property type="entry name" value="ABC1_TM_dom"/>
</dbReference>
<evidence type="ECO:0000256" key="9">
    <source>
        <dbReference type="SAM" id="Phobius"/>
    </source>
</evidence>
<dbReference type="PROSITE" id="PS50990">
    <property type="entry name" value="PEPTIDASE_C39"/>
    <property type="match status" value="1"/>
</dbReference>
<evidence type="ECO:0000313" key="14">
    <source>
        <dbReference type="Proteomes" id="UP001576784"/>
    </source>
</evidence>
<name>A0ABV4XYV6_9CYAN</name>
<evidence type="ECO:0000313" key="13">
    <source>
        <dbReference type="EMBL" id="MFB2896906.1"/>
    </source>
</evidence>
<dbReference type="InterPro" id="IPR027417">
    <property type="entry name" value="P-loop_NTPase"/>
</dbReference>
<dbReference type="InterPro" id="IPR003593">
    <property type="entry name" value="AAA+_ATPase"/>
</dbReference>
<evidence type="ECO:0000256" key="4">
    <source>
        <dbReference type="ARBA" id="ARBA00022801"/>
    </source>
</evidence>
<evidence type="ECO:0000256" key="5">
    <source>
        <dbReference type="ARBA" id="ARBA00022807"/>
    </source>
</evidence>
<feature type="domain" description="Peptidase C39" evidence="12">
    <location>
        <begin position="13"/>
        <end position="135"/>
    </location>
</feature>
<reference evidence="13 14" key="1">
    <citation type="submission" date="2024-09" db="EMBL/GenBank/DDBJ databases">
        <title>Floridaenema gen nov. (Aerosakkonemataceae, Aerosakkonematales ord. nov., Cyanobacteria) from benthic tropical and subtropical fresh waters, with the description of four new species.</title>
        <authorList>
            <person name="Moretto J.A."/>
            <person name="Berthold D.E."/>
            <person name="Lefler F.W."/>
            <person name="Huang I.-S."/>
            <person name="Laughinghouse H. IV."/>
        </authorList>
    </citation>
    <scope>NUCLEOTIDE SEQUENCE [LARGE SCALE GENOMIC DNA]</scope>
    <source>
        <strain evidence="13 14">BLCC-F50</strain>
    </source>
</reference>
<keyword evidence="7 9" id="KW-1133">Transmembrane helix</keyword>
<dbReference type="CDD" id="cd18570">
    <property type="entry name" value="ABC_6TM_PCAT1_LagD_like"/>
    <property type="match status" value="1"/>
</dbReference>
<comment type="subcellular location">
    <subcellularLocation>
        <location evidence="1">Cell membrane</location>
        <topology evidence="1">Multi-pass membrane protein</topology>
    </subcellularLocation>
</comment>
<evidence type="ECO:0000256" key="1">
    <source>
        <dbReference type="ARBA" id="ARBA00004651"/>
    </source>
</evidence>
<proteinExistence type="predicted"/>
<dbReference type="InterPro" id="IPR036640">
    <property type="entry name" value="ABC1_TM_sf"/>
</dbReference>
<dbReference type="PROSITE" id="PS00211">
    <property type="entry name" value="ABC_TRANSPORTER_1"/>
    <property type="match status" value="1"/>
</dbReference>
<evidence type="ECO:0000259" key="12">
    <source>
        <dbReference type="PROSITE" id="PS50990"/>
    </source>
</evidence>
<dbReference type="InterPro" id="IPR005074">
    <property type="entry name" value="Peptidase_C39"/>
</dbReference>
<dbReference type="RefSeq" id="WP_413266524.1">
    <property type="nucleotide sequence ID" value="NZ_JBHFNR010000221.1"/>
</dbReference>
<sequence length="719" mass="80903">MLFNMKQYPIVLQHSEEDCGAACLATIVKYYQKNFSINRIREAVGTGQLGTTLTGLRRGAENLGFDARSTRAQPQILDQMKNAPLPAIIYWKGYHYVVLYGQKGKKYIIADPGVGMRYVTREELAESWSGFITLLLQPDPVRFAEQPDDKIEGIGRLFKRFAPYKSILFEVLLINIVMGVLALTSPFLIQILTDDVLIRGEEKILRGIAIAIIIMNLVSGGLGIIQANLTIQFSNRLQLNLVKQFGLKILRLPLYYYETHRSGEVVSRLKDIQEINFFVSQILVKILTQSFTAIISFVLMVFYSVKLTLVILFITLLTGISPLIFRISLIRKIKDILVLEGELHGVLIESFKGAITLKTTTAEPQLWEDLQSRFGRLANLEFKIGQIGITNLNSSQIISSIGGIALLWFGSTLVISKELTIGQLLAFNSMNVNFTVFMTAIVGLITELIRVRTIIERIFSVIDYPSETDNDHHKEWVTFKNDDQIYCENILYHHAGRLDLFKDFNVNIKGGKITALIGESGCGKSTLVKLLAGLYELQGGTIRVGAYNLQNLSLECIRKQVILVPQEAQFWSRSIIENFRIGSPHVTFEEIVKACQFAQADKFIDKLPDKYFTVLGEFGANLSGGQRQRLAIARALVNNPPILILDESTSGLDPISEENLLDELLEYRQGKTTIMISHRPSVNCRADEIIYLEESQLKLQGSLDDLLKIKGEHLKFLNS</sequence>
<dbReference type="InterPro" id="IPR039421">
    <property type="entry name" value="Type_1_exporter"/>
</dbReference>
<evidence type="ECO:0000256" key="8">
    <source>
        <dbReference type="ARBA" id="ARBA00023136"/>
    </source>
</evidence>
<keyword evidence="4" id="KW-0378">Hydrolase</keyword>
<keyword evidence="3" id="KW-0547">Nucleotide-binding</keyword>
<evidence type="ECO:0000259" key="10">
    <source>
        <dbReference type="PROSITE" id="PS50893"/>
    </source>
</evidence>
<dbReference type="InterPro" id="IPR017871">
    <property type="entry name" value="ABC_transporter-like_CS"/>
</dbReference>
<gene>
    <name evidence="13" type="ORF">ACE1CI_28670</name>
</gene>
<evidence type="ECO:0000256" key="3">
    <source>
        <dbReference type="ARBA" id="ARBA00022741"/>
    </source>
</evidence>
<feature type="domain" description="ABC transporter" evidence="10">
    <location>
        <begin position="485"/>
        <end position="719"/>
    </location>
</feature>